<gene>
    <name evidence="2" type="ORF">Pfra01_001199500</name>
</gene>
<accession>A0A9W6XJE1</accession>
<sequence>MEARSSSKSFGRGNRPSGSRDGGGGGVTRGSAGGGRRMLGSAVDAAAEHGAGGRARAQPHHHAQHGARRRVDAVIDGHALLRTGHDHLGGGVTLVLPRGPRGDGARGWGAQPAGAAPVEAHGLRPPRLRPVLGNRAVPERGHRVRRVVRQRVRLDADERGEHGLLQLVPPHGQHGSRRVVCQLLLPVPRGV</sequence>
<comment type="caution">
    <text evidence="2">The sequence shown here is derived from an EMBL/GenBank/DDBJ whole genome shotgun (WGS) entry which is preliminary data.</text>
</comment>
<proteinExistence type="predicted"/>
<organism evidence="2 3">
    <name type="scientific">Phytophthora fragariaefolia</name>
    <dbReference type="NCBI Taxonomy" id="1490495"/>
    <lineage>
        <taxon>Eukaryota</taxon>
        <taxon>Sar</taxon>
        <taxon>Stramenopiles</taxon>
        <taxon>Oomycota</taxon>
        <taxon>Peronosporomycetes</taxon>
        <taxon>Peronosporales</taxon>
        <taxon>Peronosporaceae</taxon>
        <taxon>Phytophthora</taxon>
    </lineage>
</organism>
<dbReference type="AlphaFoldDB" id="A0A9W6XJE1"/>
<dbReference type="EMBL" id="BSXT01001192">
    <property type="protein sequence ID" value="GMF39833.1"/>
    <property type="molecule type" value="Genomic_DNA"/>
</dbReference>
<evidence type="ECO:0000256" key="1">
    <source>
        <dbReference type="SAM" id="MobiDB-lite"/>
    </source>
</evidence>
<feature type="region of interest" description="Disordered" evidence="1">
    <location>
        <begin position="1"/>
        <end position="68"/>
    </location>
</feature>
<name>A0A9W6XJE1_9STRA</name>
<evidence type="ECO:0000313" key="3">
    <source>
        <dbReference type="Proteomes" id="UP001165121"/>
    </source>
</evidence>
<reference evidence="2" key="1">
    <citation type="submission" date="2023-04" db="EMBL/GenBank/DDBJ databases">
        <title>Phytophthora fragariaefolia NBRC 109709.</title>
        <authorList>
            <person name="Ichikawa N."/>
            <person name="Sato H."/>
            <person name="Tonouchi N."/>
        </authorList>
    </citation>
    <scope>NUCLEOTIDE SEQUENCE</scope>
    <source>
        <strain evidence="2">NBRC 109709</strain>
    </source>
</reference>
<protein>
    <submittedName>
        <fullName evidence="2">Unnamed protein product</fullName>
    </submittedName>
</protein>
<evidence type="ECO:0000313" key="2">
    <source>
        <dbReference type="EMBL" id="GMF39833.1"/>
    </source>
</evidence>
<feature type="compositionally biased region" description="Gly residues" evidence="1">
    <location>
        <begin position="20"/>
        <end position="37"/>
    </location>
</feature>
<feature type="compositionally biased region" description="Basic residues" evidence="1">
    <location>
        <begin position="57"/>
        <end position="68"/>
    </location>
</feature>
<dbReference type="Proteomes" id="UP001165121">
    <property type="component" value="Unassembled WGS sequence"/>
</dbReference>
<keyword evidence="3" id="KW-1185">Reference proteome</keyword>